<dbReference type="InterPro" id="IPR037171">
    <property type="entry name" value="NagB/RpiA_transferase-like"/>
</dbReference>
<dbReference type="Proteomes" id="UP000033140">
    <property type="component" value="Unassembled WGS sequence"/>
</dbReference>
<dbReference type="GO" id="GO:0004751">
    <property type="term" value="F:ribose-5-phosphate isomerase activity"/>
    <property type="evidence" value="ECO:0007669"/>
    <property type="project" value="UniProtKB-EC"/>
</dbReference>
<dbReference type="Gene3D" id="3.40.50.1360">
    <property type="match status" value="1"/>
</dbReference>
<reference evidence="9 10" key="1">
    <citation type="journal article" date="2011" name="J. Gen. Appl. Microbiol.">
        <title>Draft genome sequencing of the enigmatic yeast Saitoella complicata.</title>
        <authorList>
            <person name="Nishida H."/>
            <person name="Hamamoto M."/>
            <person name="Sugiyama J."/>
        </authorList>
    </citation>
    <scope>NUCLEOTIDE SEQUENCE [LARGE SCALE GENOMIC DNA]</scope>
    <source>
        <strain evidence="9 10">NRRL Y-17804</strain>
    </source>
</reference>
<name>A0A0E9NN29_SAICN</name>
<dbReference type="GO" id="GO:0009052">
    <property type="term" value="P:pentose-phosphate shunt, non-oxidative branch"/>
    <property type="evidence" value="ECO:0007669"/>
    <property type="project" value="InterPro"/>
</dbReference>
<proteinExistence type="inferred from homology"/>
<dbReference type="GO" id="GO:0006014">
    <property type="term" value="P:D-ribose metabolic process"/>
    <property type="evidence" value="ECO:0007669"/>
    <property type="project" value="TreeGrafter"/>
</dbReference>
<evidence type="ECO:0000256" key="6">
    <source>
        <dbReference type="ARBA" id="ARBA00023235"/>
    </source>
</evidence>
<dbReference type="FunFam" id="3.30.70.260:FF:000018">
    <property type="entry name" value="Ribose-5-phosphate isomerase A"/>
    <property type="match status" value="1"/>
</dbReference>
<dbReference type="EMBL" id="BACD03000037">
    <property type="protein sequence ID" value="GAO50825.1"/>
    <property type="molecule type" value="Genomic_DNA"/>
</dbReference>
<evidence type="ECO:0000256" key="4">
    <source>
        <dbReference type="ARBA" id="ARBA00011959"/>
    </source>
</evidence>
<evidence type="ECO:0000256" key="3">
    <source>
        <dbReference type="ARBA" id="ARBA00008088"/>
    </source>
</evidence>
<dbReference type="AlphaFoldDB" id="A0A0E9NN29"/>
<dbReference type="STRING" id="698492.A0A0E9NN29"/>
<reference evidence="9 10" key="2">
    <citation type="journal article" date="2014" name="J. Gen. Appl. Microbiol.">
        <title>The early diverging ascomycetous budding yeast Saitoella complicata has three histone deacetylases belonging to the Clr6, Hos2, and Rpd3 lineages.</title>
        <authorList>
            <person name="Nishida H."/>
            <person name="Matsumoto T."/>
            <person name="Kondo S."/>
            <person name="Hamamoto M."/>
            <person name="Yoshikawa H."/>
        </authorList>
    </citation>
    <scope>NUCLEOTIDE SEQUENCE [LARGE SCALE GENOMIC DNA]</scope>
    <source>
        <strain evidence="9 10">NRRL Y-17804</strain>
    </source>
</reference>
<dbReference type="SUPFAM" id="SSF75445">
    <property type="entry name" value="D-ribose-5-phosphate isomerase (RpiA), lid domain"/>
    <property type="match status" value="1"/>
</dbReference>
<dbReference type="OMA" id="ACHVQEK"/>
<protein>
    <recommendedName>
        <fullName evidence="5">Ribose-5-phosphate isomerase</fullName>
        <ecNumber evidence="4">5.3.1.6</ecNumber>
    </recommendedName>
    <alternativeName>
        <fullName evidence="8">D-ribose-5-phosphate ketol-isomerase</fullName>
    </alternativeName>
    <alternativeName>
        <fullName evidence="7">Phosphoriboisomerase</fullName>
    </alternativeName>
</protein>
<sequence>MRSQRTIFAFRSFSFVRSTFLTRPISHHHIRTMSSRVAESMSSSNSGDKASLMYQVGVASATSHSTTSNAVETVTSSSLTFPNPESLSPVEKAKRLASHRAVDEHFPENAKVVGIGSGSTVVYAVERILQRKDLKDIIFIPTGFQSKELIVNGGLRLGEISGYPVLDVAFDGADEVDSALNCIKGGGACLFQEKLVASCAKKFILVADYRKNSSILGKEWTQGVPIEVVPLAHASVLRILSNMGALDPQLRMGGKAKAGPIITDNGNFIIDAHFGQIPVELVRQLAAEIKAIIGVVEVGLFVDMADAAYFGNDDGSVSVRGKSDGKDKNDIGKAE</sequence>
<dbReference type="InterPro" id="IPR004788">
    <property type="entry name" value="Ribose5P_isomerase_type_A"/>
</dbReference>
<dbReference type="CDD" id="cd01398">
    <property type="entry name" value="RPI_A"/>
    <property type="match status" value="1"/>
</dbReference>
<dbReference type="Pfam" id="PF06026">
    <property type="entry name" value="Rib_5-P_isom_A"/>
    <property type="match status" value="1"/>
</dbReference>
<evidence type="ECO:0000256" key="8">
    <source>
        <dbReference type="ARBA" id="ARBA00032273"/>
    </source>
</evidence>
<dbReference type="FunFam" id="3.40.50.1360:FF:000014">
    <property type="entry name" value="Ribose 5-phosphate isomerase"/>
    <property type="match status" value="1"/>
</dbReference>
<comment type="caution">
    <text evidence="9">The sequence shown here is derived from an EMBL/GenBank/DDBJ whole genome shotgun (WGS) entry which is preliminary data.</text>
</comment>
<gene>
    <name evidence="9" type="ORF">G7K_4946-t1</name>
</gene>
<dbReference type="PANTHER" id="PTHR11934:SF0">
    <property type="entry name" value="RIBOSE-5-PHOSPHATE ISOMERASE"/>
    <property type="match status" value="1"/>
</dbReference>
<dbReference type="NCBIfam" id="NF001924">
    <property type="entry name" value="PRK00702.1"/>
    <property type="match status" value="1"/>
</dbReference>
<dbReference type="UniPathway" id="UPA00115">
    <property type="reaction ID" value="UER00412"/>
</dbReference>
<comment type="similarity">
    <text evidence="3">Belongs to the ribose 5-phosphate isomerase family.</text>
</comment>
<evidence type="ECO:0000256" key="2">
    <source>
        <dbReference type="ARBA" id="ARBA00004988"/>
    </source>
</evidence>
<dbReference type="Gene3D" id="3.30.70.260">
    <property type="match status" value="1"/>
</dbReference>
<dbReference type="SUPFAM" id="SSF100950">
    <property type="entry name" value="NagB/RpiA/CoA transferase-like"/>
    <property type="match status" value="1"/>
</dbReference>
<evidence type="ECO:0000256" key="7">
    <source>
        <dbReference type="ARBA" id="ARBA00029734"/>
    </source>
</evidence>
<dbReference type="EC" id="5.3.1.6" evidence="4"/>
<evidence type="ECO:0000313" key="9">
    <source>
        <dbReference type="EMBL" id="GAO50825.1"/>
    </source>
</evidence>
<dbReference type="PANTHER" id="PTHR11934">
    <property type="entry name" value="RIBOSE-5-PHOSPHATE ISOMERASE"/>
    <property type="match status" value="1"/>
</dbReference>
<comment type="pathway">
    <text evidence="2">Carbohydrate degradation; pentose phosphate pathway; D-ribose 5-phosphate from D-ribulose 5-phosphate (non-oxidative stage): step 1/1.</text>
</comment>
<keyword evidence="10" id="KW-1185">Reference proteome</keyword>
<reference evidence="9 10" key="3">
    <citation type="journal article" date="2015" name="Genome Announc.">
        <title>Draft Genome Sequence of the Archiascomycetous Yeast Saitoella complicata.</title>
        <authorList>
            <person name="Yamauchi K."/>
            <person name="Kondo S."/>
            <person name="Hamamoto M."/>
            <person name="Takahashi Y."/>
            <person name="Ogura Y."/>
            <person name="Hayashi T."/>
            <person name="Nishida H."/>
        </authorList>
    </citation>
    <scope>NUCLEOTIDE SEQUENCE [LARGE SCALE GENOMIC DNA]</scope>
    <source>
        <strain evidence="9 10">NRRL Y-17804</strain>
    </source>
</reference>
<evidence type="ECO:0000313" key="10">
    <source>
        <dbReference type="Proteomes" id="UP000033140"/>
    </source>
</evidence>
<accession>A0A0E9NN29</accession>
<comment type="catalytic activity">
    <reaction evidence="1">
        <text>aldehydo-D-ribose 5-phosphate = D-ribulose 5-phosphate</text>
        <dbReference type="Rhea" id="RHEA:14657"/>
        <dbReference type="ChEBI" id="CHEBI:58121"/>
        <dbReference type="ChEBI" id="CHEBI:58273"/>
        <dbReference type="EC" id="5.3.1.6"/>
    </reaction>
</comment>
<keyword evidence="6" id="KW-0413">Isomerase</keyword>
<dbReference type="GO" id="GO:0005737">
    <property type="term" value="C:cytoplasm"/>
    <property type="evidence" value="ECO:0007669"/>
    <property type="project" value="TreeGrafter"/>
</dbReference>
<dbReference type="NCBIfam" id="TIGR00021">
    <property type="entry name" value="rpiA"/>
    <property type="match status" value="1"/>
</dbReference>
<evidence type="ECO:0000256" key="5">
    <source>
        <dbReference type="ARBA" id="ARBA00019150"/>
    </source>
</evidence>
<organism evidence="9 10">
    <name type="scientific">Saitoella complicata (strain BCRC 22490 / CBS 7301 / JCM 7358 / NBRC 10748 / NRRL Y-17804)</name>
    <dbReference type="NCBI Taxonomy" id="698492"/>
    <lineage>
        <taxon>Eukaryota</taxon>
        <taxon>Fungi</taxon>
        <taxon>Dikarya</taxon>
        <taxon>Ascomycota</taxon>
        <taxon>Taphrinomycotina</taxon>
        <taxon>Taphrinomycotina incertae sedis</taxon>
        <taxon>Saitoella</taxon>
    </lineage>
</organism>
<evidence type="ECO:0000256" key="1">
    <source>
        <dbReference type="ARBA" id="ARBA00001713"/>
    </source>
</evidence>